<dbReference type="SMART" id="SM00181">
    <property type="entry name" value="EGF"/>
    <property type="match status" value="6"/>
</dbReference>
<dbReference type="PANTHER" id="PTHR23275:SF100">
    <property type="entry name" value="EGF-LIKE DOMAIN-CONTAINING PROTEIN"/>
    <property type="match status" value="1"/>
</dbReference>
<dbReference type="AlphaFoldDB" id="A0AAU9JCW7"/>
<dbReference type="InterPro" id="IPR052798">
    <property type="entry name" value="Giardia_VSA"/>
</dbReference>
<sequence>MVVVAFILILMFGASAMQDNIIEYEENSNGGLKTPITDPEILNQLFQNNEGSRQEIRSNATEKERKLTPTCTNGQNNCQTCASASYCQQCTTNAAIPDTYGGCTSSYMRNCAIVSSATVCETCKADHYKGCASCSALMEGCLTCSDDGKCTKCDSGYQLVSDFSCGKCSDSNCDTCTGGGLTCNTCKTGYFEESGSCKPCYDFSPNCRECLRKNFCTKCTGGDIANDKGACTFLSIPNCKVVYSVTGKCSTCESGYYLNGESCDQIIVCTGTQYWDGVNKQCQECSTIDTDCTACTSDGKCTSCMAGKILNDLNSCSDSPLTHCSLVRGTDPNYCTKCSTGYISDGAGGCIQSQLQYCDVASDAGTCTTCSSGAAFSCASCNAINTISNCACASQGGSVCAICNDGLSLIAGICSLACSSNCATCSSKDVCTQCNSGYFLYDESATKTSCVSCADSCNLCTNSPNCYKCADLVVQDGSSCRVDKVGYQLSFDSPDVVIDLAHPLSKTVGFDSFTASKGQVSVPTGGWSIKSSTVSQIKVQTDLDETKLPIDITFSFKQNES</sequence>
<feature type="domain" description="EGF-like" evidence="2">
    <location>
        <begin position="133"/>
        <end position="166"/>
    </location>
</feature>
<evidence type="ECO:0000313" key="4">
    <source>
        <dbReference type="Proteomes" id="UP001162131"/>
    </source>
</evidence>
<keyword evidence="1" id="KW-0732">Signal</keyword>
<feature type="domain" description="EGF-like" evidence="2">
    <location>
        <begin position="284"/>
        <end position="317"/>
    </location>
</feature>
<dbReference type="InterPro" id="IPR009030">
    <property type="entry name" value="Growth_fac_rcpt_cys_sf"/>
</dbReference>
<dbReference type="InterPro" id="IPR000742">
    <property type="entry name" value="EGF"/>
</dbReference>
<evidence type="ECO:0000259" key="2">
    <source>
        <dbReference type="SMART" id="SM00181"/>
    </source>
</evidence>
<organism evidence="3 4">
    <name type="scientific">Blepharisma stoltei</name>
    <dbReference type="NCBI Taxonomy" id="1481888"/>
    <lineage>
        <taxon>Eukaryota</taxon>
        <taxon>Sar</taxon>
        <taxon>Alveolata</taxon>
        <taxon>Ciliophora</taxon>
        <taxon>Postciliodesmatophora</taxon>
        <taxon>Heterotrichea</taxon>
        <taxon>Heterotrichida</taxon>
        <taxon>Blepharismidae</taxon>
        <taxon>Blepharisma</taxon>
    </lineage>
</organism>
<feature type="signal peptide" evidence="1">
    <location>
        <begin position="1"/>
        <end position="16"/>
    </location>
</feature>
<protein>
    <recommendedName>
        <fullName evidence="2">EGF-like domain-containing protein</fullName>
    </recommendedName>
</protein>
<dbReference type="SUPFAM" id="SSF57184">
    <property type="entry name" value="Growth factor receptor domain"/>
    <property type="match status" value="3"/>
</dbReference>
<dbReference type="InterPro" id="IPR006212">
    <property type="entry name" value="Furin_repeat"/>
</dbReference>
<feature type="domain" description="EGF-like" evidence="2">
    <location>
        <begin position="167"/>
        <end position="198"/>
    </location>
</feature>
<name>A0AAU9JCW7_9CILI</name>
<reference evidence="3" key="1">
    <citation type="submission" date="2021-09" db="EMBL/GenBank/DDBJ databases">
        <authorList>
            <consortium name="AG Swart"/>
            <person name="Singh M."/>
            <person name="Singh A."/>
            <person name="Seah K."/>
            <person name="Emmerich C."/>
        </authorList>
    </citation>
    <scope>NUCLEOTIDE SEQUENCE</scope>
    <source>
        <strain evidence="3">ATCC30299</strain>
    </source>
</reference>
<comment type="caution">
    <text evidence="3">The sequence shown here is derived from an EMBL/GenBank/DDBJ whole genome shotgun (WGS) entry which is preliminary data.</text>
</comment>
<evidence type="ECO:0000313" key="3">
    <source>
        <dbReference type="EMBL" id="CAG9324113.1"/>
    </source>
</evidence>
<keyword evidence="4" id="KW-1185">Reference proteome</keyword>
<proteinExistence type="predicted"/>
<feature type="domain" description="EGF-like" evidence="2">
    <location>
        <begin position="209"/>
        <end position="264"/>
    </location>
</feature>
<accession>A0AAU9JCW7</accession>
<feature type="chain" id="PRO_5043998175" description="EGF-like domain-containing protein" evidence="1">
    <location>
        <begin position="17"/>
        <end position="561"/>
    </location>
</feature>
<dbReference type="EMBL" id="CAJZBQ010000035">
    <property type="protein sequence ID" value="CAG9324113.1"/>
    <property type="molecule type" value="Genomic_DNA"/>
</dbReference>
<feature type="domain" description="EGF-like" evidence="2">
    <location>
        <begin position="452"/>
        <end position="481"/>
    </location>
</feature>
<dbReference type="PANTHER" id="PTHR23275">
    <property type="entry name" value="CABRIOLET.-RELATED"/>
    <property type="match status" value="1"/>
</dbReference>
<evidence type="ECO:0000256" key="1">
    <source>
        <dbReference type="SAM" id="SignalP"/>
    </source>
</evidence>
<gene>
    <name evidence="3" type="ORF">BSTOLATCC_MIC35134</name>
</gene>
<dbReference type="Proteomes" id="UP001162131">
    <property type="component" value="Unassembled WGS sequence"/>
</dbReference>
<feature type="domain" description="EGF-like" evidence="2">
    <location>
        <begin position="417"/>
        <end position="451"/>
    </location>
</feature>
<dbReference type="SMART" id="SM00261">
    <property type="entry name" value="FU"/>
    <property type="match status" value="4"/>
</dbReference>